<feature type="chain" id="PRO_5016486450" evidence="2">
    <location>
        <begin position="23"/>
        <end position="423"/>
    </location>
</feature>
<dbReference type="GO" id="GO:0016020">
    <property type="term" value="C:membrane"/>
    <property type="evidence" value="ECO:0007669"/>
    <property type="project" value="InterPro"/>
</dbReference>
<reference evidence="6" key="3">
    <citation type="journal article" date="2019" name="Int. J. Syst. Evol. Microbiol.">
        <title>The Global Catalogue of Microorganisms (GCM) 10K type strain sequencing project: providing services to taxonomists for standard genome sequencing and annotation.</title>
        <authorList>
            <consortium name="The Broad Institute Genomics Platform"/>
            <consortium name="The Broad Institute Genome Sequencing Center for Infectious Disease"/>
            <person name="Wu L."/>
            <person name="Ma J."/>
        </authorList>
    </citation>
    <scope>NUCLEOTIDE SEQUENCE [LARGE SCALE GENOMIC DNA]</scope>
    <source>
        <strain evidence="6">KCTC 62575</strain>
    </source>
</reference>
<dbReference type="InterPro" id="IPR038673">
    <property type="entry name" value="OprB_sf"/>
</dbReference>
<dbReference type="PANTHER" id="PTHR37944">
    <property type="entry name" value="PORIN B"/>
    <property type="match status" value="1"/>
</dbReference>
<dbReference type="RefSeq" id="WP_107008029.1">
    <property type="nucleotide sequence ID" value="NZ_JBHRSF010000007.1"/>
</dbReference>
<dbReference type="Gene3D" id="2.40.160.180">
    <property type="entry name" value="Carbohydrate-selective porin OprB"/>
    <property type="match status" value="1"/>
</dbReference>
<proteinExistence type="inferred from homology"/>
<evidence type="ECO:0000256" key="2">
    <source>
        <dbReference type="RuleBase" id="RU363072"/>
    </source>
</evidence>
<dbReference type="EMBL" id="JBHRSF010000007">
    <property type="protein sequence ID" value="MFC2994533.1"/>
    <property type="molecule type" value="Genomic_DNA"/>
</dbReference>
<keyword evidence="2" id="KW-0732">Signal</keyword>
<dbReference type="GO" id="GO:0015288">
    <property type="term" value="F:porin activity"/>
    <property type="evidence" value="ECO:0007669"/>
    <property type="project" value="InterPro"/>
</dbReference>
<sequence length="423" mass="46924">MKNFVFPLLTISITTWFSAAHADTAFDLHGKTLTGDWGGQRTEWAEQGIKFDANIALDSSYLADGGYDAHQSPTFASQYWLGTTLDLDKLAGWSNTTVRAVVTARQGQGTTVEGIQDASAPQWANSQANWGRGNSGSRLSELSIEKNFPEQGINVKVGRMGLGSDFNVMACDFQGNAFCAAQMGKWQGKLWYNTPVSQWGGRVKYQVQPDLFAQVGVYEYNPENALERQGWNLDTKNADGVNILTEVVWSPKHAIHDLAGSYRAGLLYNTADDAKNQYDVAYSAGSREQDRSYGAWLSFDQQLTSAGEGRRGLHSFGNFTFHDKTTTQVDNSQQLGLKYIGLFEGQPNDILGLGVNRVHVNDRFRDTKAVLNKSTEYNIELNYSYYPTAWFMLRPLVQYVVYPGATDQVDNALVLGLSSKVIF</sequence>
<dbReference type="InterPro" id="IPR007049">
    <property type="entry name" value="Carb-sel_porin_OprB"/>
</dbReference>
<reference evidence="4 5" key="2">
    <citation type="submission" date="2018-08" db="EMBL/GenBank/DDBJ databases">
        <title>The draft genome of Acinetobacter sichuanensis strain WCHAc060041.</title>
        <authorList>
            <person name="Qin J."/>
            <person name="Feng Y."/>
            <person name="Zong Z."/>
        </authorList>
    </citation>
    <scope>NUCLEOTIDE SEQUENCE [LARGE SCALE GENOMIC DNA]</scope>
    <source>
        <strain evidence="4 5">WCHAc060041</strain>
    </source>
</reference>
<evidence type="ECO:0000313" key="6">
    <source>
        <dbReference type="Proteomes" id="UP001595455"/>
    </source>
</evidence>
<evidence type="ECO:0000313" key="5">
    <source>
        <dbReference type="Proteomes" id="UP000240957"/>
    </source>
</evidence>
<protein>
    <submittedName>
        <fullName evidence="4">Carbohydrate porin</fullName>
    </submittedName>
</protein>
<dbReference type="Pfam" id="PF04966">
    <property type="entry name" value="OprB"/>
    <property type="match status" value="1"/>
</dbReference>
<organism evidence="4 5">
    <name type="scientific">Acinetobacter sichuanensis</name>
    <dbReference type="NCBI Taxonomy" id="2136183"/>
    <lineage>
        <taxon>Bacteria</taxon>
        <taxon>Pseudomonadati</taxon>
        <taxon>Pseudomonadota</taxon>
        <taxon>Gammaproteobacteria</taxon>
        <taxon>Moraxellales</taxon>
        <taxon>Moraxellaceae</taxon>
        <taxon>Acinetobacter</taxon>
    </lineage>
</organism>
<accession>A0A371YTS0</accession>
<dbReference type="InterPro" id="IPR052932">
    <property type="entry name" value="OprB_Porin"/>
</dbReference>
<dbReference type="GO" id="GO:0008643">
    <property type="term" value="P:carbohydrate transport"/>
    <property type="evidence" value="ECO:0007669"/>
    <property type="project" value="InterPro"/>
</dbReference>
<dbReference type="Proteomes" id="UP000240957">
    <property type="component" value="Unassembled WGS sequence"/>
</dbReference>
<comment type="caution">
    <text evidence="4">The sequence shown here is derived from an EMBL/GenBank/DDBJ whole genome shotgun (WGS) entry which is preliminary data.</text>
</comment>
<dbReference type="PANTHER" id="PTHR37944:SF1">
    <property type="entry name" value="PORIN B"/>
    <property type="match status" value="1"/>
</dbReference>
<reference evidence="3" key="4">
    <citation type="submission" date="2024-09" db="EMBL/GenBank/DDBJ databases">
        <authorList>
            <person name="Sun Q."/>
            <person name="Mori K."/>
        </authorList>
    </citation>
    <scope>NUCLEOTIDE SEQUENCE</scope>
    <source>
        <strain evidence="3">KCTC 62575</strain>
    </source>
</reference>
<gene>
    <name evidence="3" type="ORF">ACFODO_04445</name>
    <name evidence="4" type="ORF">C9E89_004635</name>
</gene>
<reference evidence="3" key="1">
    <citation type="journal article" date="2014" name="Int. J. Syst. Evol. Microbiol.">
        <title>Complete genome of a new Firmicutes species belonging to the dominant human colonic microbiota ('Ruminococcus bicirculans') reveals two chromosomes and a selective capacity to utilize plant glucans.</title>
        <authorList>
            <consortium name="NISC Comparative Sequencing Program"/>
            <person name="Wegmann U."/>
            <person name="Louis P."/>
            <person name="Goesmann A."/>
            <person name="Henrissat B."/>
            <person name="Duncan S.H."/>
            <person name="Flint H.J."/>
        </authorList>
    </citation>
    <scope>NUCLEOTIDE SEQUENCE</scope>
    <source>
        <strain evidence="3">KCTC 62575</strain>
    </source>
</reference>
<evidence type="ECO:0000313" key="3">
    <source>
        <dbReference type="EMBL" id="MFC2994533.1"/>
    </source>
</evidence>
<comment type="similarity">
    <text evidence="1 2">Belongs to the OprB family.</text>
</comment>
<evidence type="ECO:0000256" key="1">
    <source>
        <dbReference type="ARBA" id="ARBA00008769"/>
    </source>
</evidence>
<evidence type="ECO:0000313" key="4">
    <source>
        <dbReference type="EMBL" id="RFC84859.1"/>
    </source>
</evidence>
<keyword evidence="6" id="KW-1185">Reference proteome</keyword>
<dbReference type="AlphaFoldDB" id="A0A371YTS0"/>
<dbReference type="OrthoDB" id="545475at2"/>
<feature type="signal peptide" evidence="2">
    <location>
        <begin position="1"/>
        <end position="22"/>
    </location>
</feature>
<dbReference type="EMBL" id="PYIX02000004">
    <property type="protein sequence ID" value="RFC84859.1"/>
    <property type="molecule type" value="Genomic_DNA"/>
</dbReference>
<name>A0A371YTS0_9GAMM</name>
<dbReference type="Proteomes" id="UP001595455">
    <property type="component" value="Unassembled WGS sequence"/>
</dbReference>